<evidence type="ECO:0000313" key="2">
    <source>
        <dbReference type="Proteomes" id="UP001151071"/>
    </source>
</evidence>
<name>A0A9X3TP41_9BACL</name>
<dbReference type="EMBL" id="JAPYYP010000006">
    <property type="protein sequence ID" value="MDA5108116.1"/>
    <property type="molecule type" value="Genomic_DNA"/>
</dbReference>
<evidence type="ECO:0000313" key="1">
    <source>
        <dbReference type="EMBL" id="MDA5108116.1"/>
    </source>
</evidence>
<protein>
    <submittedName>
        <fullName evidence="1">Uncharacterized protein</fullName>
    </submittedName>
</protein>
<proteinExistence type="predicted"/>
<gene>
    <name evidence="1" type="ORF">O3V59_07075</name>
</gene>
<keyword evidence="2" id="KW-1185">Reference proteome</keyword>
<dbReference type="AlphaFoldDB" id="A0A9X3TP41"/>
<dbReference type="Proteomes" id="UP001151071">
    <property type="component" value="Unassembled WGS sequence"/>
</dbReference>
<reference evidence="1" key="1">
    <citation type="submission" date="2022-12" db="EMBL/GenBank/DDBJ databases">
        <title>Draft genome sequence of the thermophilic strain Brevibacillus thermoruber HT42, isolated from Los Humeros, Puebla, Mexico, with biotechnological potential.</title>
        <authorList>
            <person name="Lara Sanchez J."/>
            <person name="Solis Palacios R."/>
            <person name="Bustos Baena A.S."/>
            <person name="Ruz Baez A.E."/>
            <person name="Espinosa Luna G."/>
            <person name="Oliart Ros R.M."/>
        </authorList>
    </citation>
    <scope>NUCLEOTIDE SEQUENCE</scope>
    <source>
        <strain evidence="1">HT42</strain>
    </source>
</reference>
<comment type="caution">
    <text evidence="1">The sequence shown here is derived from an EMBL/GenBank/DDBJ whole genome shotgun (WGS) entry which is preliminary data.</text>
</comment>
<sequence length="83" mass="9096">MKDLTTAAGVIELVCDADRPLGRNVITIGEIVELHLKAEKEKSTKVAKAEGGNRRREVLWINPVAVNQMEQQTIFSLPGVQLG</sequence>
<accession>A0A9X3TP41</accession>
<organism evidence="1 2">
    <name type="scientific">Brevibacillus thermoruber</name>
    <dbReference type="NCBI Taxonomy" id="33942"/>
    <lineage>
        <taxon>Bacteria</taxon>
        <taxon>Bacillati</taxon>
        <taxon>Bacillota</taxon>
        <taxon>Bacilli</taxon>
        <taxon>Bacillales</taxon>
        <taxon>Paenibacillaceae</taxon>
        <taxon>Brevibacillus</taxon>
    </lineage>
</organism>
<dbReference type="RefSeq" id="WP_271139793.1">
    <property type="nucleotide sequence ID" value="NZ_JAPYYP010000006.1"/>
</dbReference>